<dbReference type="Gene3D" id="3.20.20.140">
    <property type="entry name" value="Metal-dependent hydrolases"/>
    <property type="match status" value="2"/>
</dbReference>
<feature type="region of interest" description="Disordered" evidence="8">
    <location>
        <begin position="335"/>
        <end position="356"/>
    </location>
</feature>
<reference evidence="10" key="1">
    <citation type="submission" date="2020-08" db="EMBL/GenBank/DDBJ databases">
        <title>Genome sequencing and assembly of the red palm weevil Rhynchophorus ferrugineus.</title>
        <authorList>
            <person name="Dias G.B."/>
            <person name="Bergman C.M."/>
            <person name="Manee M."/>
        </authorList>
    </citation>
    <scope>NUCLEOTIDE SEQUENCE</scope>
    <source>
        <strain evidence="10">AA-2017</strain>
        <tissue evidence="10">Whole larva</tissue>
    </source>
</reference>
<dbReference type="SUPFAM" id="SSF51556">
    <property type="entry name" value="Metallo-dependent hydrolases"/>
    <property type="match status" value="1"/>
</dbReference>
<evidence type="ECO:0000313" key="11">
    <source>
        <dbReference type="Proteomes" id="UP000625711"/>
    </source>
</evidence>
<dbReference type="InterPro" id="IPR050378">
    <property type="entry name" value="Metallo-dep_Hydrolases_sf"/>
</dbReference>
<keyword evidence="3" id="KW-0479">Metal-binding</keyword>
<keyword evidence="11" id="KW-1185">Reference proteome</keyword>
<evidence type="ECO:0000256" key="1">
    <source>
        <dbReference type="ARBA" id="ARBA00001947"/>
    </source>
</evidence>
<evidence type="ECO:0000256" key="6">
    <source>
        <dbReference type="ARBA" id="ARBA00039113"/>
    </source>
</evidence>
<dbReference type="SUPFAM" id="SSF51338">
    <property type="entry name" value="Composite domain of metallo-dependent hydrolases"/>
    <property type="match status" value="2"/>
</dbReference>
<evidence type="ECO:0000256" key="5">
    <source>
        <dbReference type="ARBA" id="ARBA00036696"/>
    </source>
</evidence>
<evidence type="ECO:0000313" key="10">
    <source>
        <dbReference type="EMBL" id="KAF7268501.1"/>
    </source>
</evidence>
<accession>A0A834M5B4</accession>
<comment type="PTM">
    <text evidence="7">Carbamylation allows a single lysine to coordinate two divalent metal cations.</text>
</comment>
<comment type="caution">
    <text evidence="10">The sequence shown here is derived from an EMBL/GenBank/DDBJ whole genome shotgun (WGS) entry which is preliminary data.</text>
</comment>
<protein>
    <recommendedName>
        <fullName evidence="6">dihydropyrimidinase</fullName>
        <ecNumber evidence="6">3.5.2.2</ecNumber>
    </recommendedName>
</protein>
<dbReference type="Pfam" id="PF01979">
    <property type="entry name" value="Amidohydro_1"/>
    <property type="match status" value="1"/>
</dbReference>
<comment type="cofactor">
    <cofactor evidence="1">
        <name>Zn(2+)</name>
        <dbReference type="ChEBI" id="CHEBI:29105"/>
    </cofactor>
</comment>
<dbReference type="EC" id="3.5.2.2" evidence="6"/>
<feature type="domain" description="Amidohydrolase-related" evidence="9">
    <location>
        <begin position="66"/>
        <end position="498"/>
    </location>
</feature>
<comment type="catalytic activity">
    <reaction evidence="5">
        <text>5,6-dihydrouracil + H2O = 3-(carbamoylamino)propanoate + H(+)</text>
        <dbReference type="Rhea" id="RHEA:16121"/>
        <dbReference type="ChEBI" id="CHEBI:11892"/>
        <dbReference type="ChEBI" id="CHEBI:15377"/>
        <dbReference type="ChEBI" id="CHEBI:15378"/>
        <dbReference type="ChEBI" id="CHEBI:15901"/>
        <dbReference type="EC" id="3.5.2.2"/>
    </reaction>
</comment>
<dbReference type="Proteomes" id="UP000625711">
    <property type="component" value="Unassembled WGS sequence"/>
</dbReference>
<evidence type="ECO:0000256" key="2">
    <source>
        <dbReference type="ARBA" id="ARBA00008829"/>
    </source>
</evidence>
<dbReference type="AlphaFoldDB" id="A0A834M5B4"/>
<sequence length="622" mass="68387">MSTPVKKVPIHLQSSQNRLLIRHGQVVNEDGITEEDIYIEDGIIKQIGRNLIIPGGTRTIDARGKYILPGGIDPHTHFEFEFMGAKSVDDFYQGTKAAIAGGTTMIIDFAFPKPGESILDCYYNYRQKADDKVCCDYSLHMCLPQWSEQVKKEMEILCKEHGVNSFKMFMAYSFMLNDAELYSAFEQCQKLGAVAQVHAENGSIIAKNVEKLLANGVTGPEGHELSRPEDIEAEAVNRACVIAKQVDCPLYIVHVMSKQAAETVCQARARGTQVYGETLVAAIGSDGTHCSHANFHYSAGHILSPPLRSDRNTPLAIMNFLAHGQRVFGEVEASSIGMSGDPRDPKLVTSPPLRSNSDTSTQLLQLLSSDVLQLVGSDNCTFNKSQKELGKDNFTKIPNGVNGVEDRMSVVWEKGVHAGLIDPSRFVAITSTNAAKLFNLYPRKGYIGVGSDADIVIWNPSATRTISAKTHHQAVDFNIFEGMVCHGVPEYVIVNGRVIVDEGNLKAVQGYGKYIDCPVFPPYVYDPEKVTELKPEKNGTNDEGIQNIRELEKLHFEEKACSSPTPTIPEGNVLTPSCKGARPEGQRNIQDSTFSISEELDVERKSCIRVKNPPGGKSSGFW</sequence>
<evidence type="ECO:0000256" key="3">
    <source>
        <dbReference type="ARBA" id="ARBA00022723"/>
    </source>
</evidence>
<organism evidence="10 11">
    <name type="scientific">Rhynchophorus ferrugineus</name>
    <name type="common">Red palm weevil</name>
    <name type="synonym">Curculio ferrugineus</name>
    <dbReference type="NCBI Taxonomy" id="354439"/>
    <lineage>
        <taxon>Eukaryota</taxon>
        <taxon>Metazoa</taxon>
        <taxon>Ecdysozoa</taxon>
        <taxon>Arthropoda</taxon>
        <taxon>Hexapoda</taxon>
        <taxon>Insecta</taxon>
        <taxon>Pterygota</taxon>
        <taxon>Neoptera</taxon>
        <taxon>Endopterygota</taxon>
        <taxon>Coleoptera</taxon>
        <taxon>Polyphaga</taxon>
        <taxon>Cucujiformia</taxon>
        <taxon>Curculionidae</taxon>
        <taxon>Dryophthorinae</taxon>
        <taxon>Rhynchophorus</taxon>
    </lineage>
</organism>
<dbReference type="PANTHER" id="PTHR11647:SF1">
    <property type="entry name" value="COLLAPSIN RESPONSE MEDIATOR PROTEIN"/>
    <property type="match status" value="1"/>
</dbReference>
<dbReference type="PANTHER" id="PTHR11647">
    <property type="entry name" value="HYDRANTOINASE/DIHYDROPYRIMIDINASE FAMILY MEMBER"/>
    <property type="match status" value="1"/>
</dbReference>
<evidence type="ECO:0000256" key="4">
    <source>
        <dbReference type="ARBA" id="ARBA00022801"/>
    </source>
</evidence>
<dbReference type="FunFam" id="3.20.20.140:FF:000076">
    <property type="entry name" value="Dihydropyrimidinase like 2"/>
    <property type="match status" value="1"/>
</dbReference>
<dbReference type="OrthoDB" id="10258955at2759"/>
<feature type="modified residue" description="N6-carboxylysine" evidence="7">
    <location>
        <position position="167"/>
    </location>
</feature>
<dbReference type="InterPro" id="IPR032466">
    <property type="entry name" value="Metal_Hydrolase"/>
</dbReference>
<dbReference type="GO" id="GO:0046872">
    <property type="term" value="F:metal ion binding"/>
    <property type="evidence" value="ECO:0007669"/>
    <property type="project" value="UniProtKB-KW"/>
</dbReference>
<proteinExistence type="inferred from homology"/>
<dbReference type="Gene3D" id="2.30.40.10">
    <property type="entry name" value="Urease, subunit C, domain 1"/>
    <property type="match status" value="2"/>
</dbReference>
<dbReference type="InterPro" id="IPR006680">
    <property type="entry name" value="Amidohydro-rel"/>
</dbReference>
<dbReference type="CDD" id="cd01314">
    <property type="entry name" value="D-HYD"/>
    <property type="match status" value="1"/>
</dbReference>
<evidence type="ECO:0000259" key="9">
    <source>
        <dbReference type="Pfam" id="PF01979"/>
    </source>
</evidence>
<evidence type="ECO:0000256" key="8">
    <source>
        <dbReference type="SAM" id="MobiDB-lite"/>
    </source>
</evidence>
<gene>
    <name evidence="10" type="ORF">GWI33_018381</name>
</gene>
<dbReference type="GO" id="GO:0006208">
    <property type="term" value="P:pyrimidine nucleobase catabolic process"/>
    <property type="evidence" value="ECO:0007669"/>
    <property type="project" value="TreeGrafter"/>
</dbReference>
<dbReference type="InterPro" id="IPR011059">
    <property type="entry name" value="Metal-dep_hydrolase_composite"/>
</dbReference>
<dbReference type="GO" id="GO:0005829">
    <property type="term" value="C:cytosol"/>
    <property type="evidence" value="ECO:0007669"/>
    <property type="project" value="TreeGrafter"/>
</dbReference>
<name>A0A834M5B4_RHYFE</name>
<keyword evidence="4" id="KW-0378">Hydrolase</keyword>
<dbReference type="InterPro" id="IPR011778">
    <property type="entry name" value="Hydantoinase/dihydroPyrase"/>
</dbReference>
<dbReference type="EMBL" id="JAACXV010014320">
    <property type="protein sequence ID" value="KAF7268501.1"/>
    <property type="molecule type" value="Genomic_DNA"/>
</dbReference>
<dbReference type="GO" id="GO:0004157">
    <property type="term" value="F:dihydropyrimidinase activity"/>
    <property type="evidence" value="ECO:0007669"/>
    <property type="project" value="UniProtKB-EC"/>
</dbReference>
<evidence type="ECO:0000256" key="7">
    <source>
        <dbReference type="PIRSR" id="PIRSR611778-50"/>
    </source>
</evidence>
<comment type="similarity">
    <text evidence="2">Belongs to the metallo-dependent hydrolases superfamily. Hydantoinase/dihydropyrimidinase family.</text>
</comment>